<gene>
    <name evidence="14" type="ORF">NEMVEDRAFT_v1g120351</name>
</gene>
<dbReference type="InterPro" id="IPR036524">
    <property type="entry name" value="Frataxin/CyaY_sf"/>
</dbReference>
<protein>
    <recommendedName>
        <fullName evidence="3">ferroxidase</fullName>
        <ecNumber evidence="3">1.16.3.1</ecNumber>
    </recommendedName>
</protein>
<dbReference type="GO" id="GO:0006783">
    <property type="term" value="P:heme biosynthetic process"/>
    <property type="evidence" value="ECO:0007669"/>
    <property type="project" value="UniProtKB-KW"/>
</dbReference>
<evidence type="ECO:0000256" key="1">
    <source>
        <dbReference type="ARBA" id="ARBA00004173"/>
    </source>
</evidence>
<proteinExistence type="inferred from homology"/>
<dbReference type="OMA" id="YEVEYHS"/>
<dbReference type="PRINTS" id="PR00904">
    <property type="entry name" value="FRATAXIN"/>
</dbReference>
<keyword evidence="12" id="KW-0350">Heme biosynthesis</keyword>
<dbReference type="KEGG" id="nve:5507635"/>
<dbReference type="Proteomes" id="UP000001593">
    <property type="component" value="Unassembled WGS sequence"/>
</dbReference>
<dbReference type="EMBL" id="DS469676">
    <property type="protein sequence ID" value="EDO36194.1"/>
    <property type="molecule type" value="Genomic_DNA"/>
</dbReference>
<dbReference type="AlphaFoldDB" id="A7SJC1"/>
<evidence type="ECO:0000256" key="13">
    <source>
        <dbReference type="ARBA" id="ARBA00047990"/>
    </source>
</evidence>
<dbReference type="InterPro" id="IPR002908">
    <property type="entry name" value="Frataxin/CyaY"/>
</dbReference>
<dbReference type="GO" id="GO:0008198">
    <property type="term" value="F:ferrous iron binding"/>
    <property type="evidence" value="ECO:0000318"/>
    <property type="project" value="GO_Central"/>
</dbReference>
<dbReference type="GO" id="GO:0005739">
    <property type="term" value="C:mitochondrion"/>
    <property type="evidence" value="ECO:0000318"/>
    <property type="project" value="GO_Central"/>
</dbReference>
<dbReference type="FunFam" id="3.30.920.10:FF:000002">
    <property type="entry name" value="Frataxin, mitochondrial"/>
    <property type="match status" value="1"/>
</dbReference>
<keyword evidence="7" id="KW-0809">Transit peptide</keyword>
<dbReference type="InterPro" id="IPR017789">
    <property type="entry name" value="Frataxin"/>
</dbReference>
<dbReference type="Gene3D" id="3.30.920.10">
    <property type="entry name" value="Frataxin/CyaY"/>
    <property type="match status" value="1"/>
</dbReference>
<dbReference type="NCBIfam" id="TIGR03422">
    <property type="entry name" value="mito_frataxin"/>
    <property type="match status" value="1"/>
</dbReference>
<evidence type="ECO:0000256" key="5">
    <source>
        <dbReference type="ARBA" id="ARBA00022448"/>
    </source>
</evidence>
<dbReference type="InterPro" id="IPR020895">
    <property type="entry name" value="Frataxin_CS"/>
</dbReference>
<dbReference type="GO" id="GO:0004322">
    <property type="term" value="F:ferroxidase activity"/>
    <property type="evidence" value="ECO:0007669"/>
    <property type="project" value="UniProtKB-EC"/>
</dbReference>
<comment type="subcellular location">
    <subcellularLocation>
        <location evidence="1">Mitochondrion</location>
    </subcellularLocation>
</comment>
<keyword evidence="15" id="KW-1185">Reference proteome</keyword>
<dbReference type="GO" id="GO:0051537">
    <property type="term" value="F:2 iron, 2 sulfur cluster binding"/>
    <property type="evidence" value="ECO:0000318"/>
    <property type="project" value="GO_Central"/>
</dbReference>
<evidence type="ECO:0000256" key="11">
    <source>
        <dbReference type="ARBA" id="ARBA00023128"/>
    </source>
</evidence>
<keyword evidence="8" id="KW-0560">Oxidoreductase</keyword>
<dbReference type="NCBIfam" id="TIGR03421">
    <property type="entry name" value="FeS_CyaY"/>
    <property type="match status" value="1"/>
</dbReference>
<sequence length="141" mass="16441">MYPDSKSDTIFFASFQSEIAFHKVTDDTLDGLSEFFDDFCDKYQLPRPDEYDVQFGEGVFTVKFGGEIGTYVVNKQTPNRQIWLSSPNSGPKRYDFVDGIWVYHHTNESLHCLLSREMSQITEKEVNMRTLPFGKEWKEES</sequence>
<dbReference type="GO" id="GO:0006826">
    <property type="term" value="P:iron ion transport"/>
    <property type="evidence" value="ECO:0007669"/>
    <property type="project" value="UniProtKB-KW"/>
</dbReference>
<dbReference type="GO" id="GO:0016226">
    <property type="term" value="P:iron-sulfur cluster assembly"/>
    <property type="evidence" value="ECO:0000318"/>
    <property type="project" value="GO_Central"/>
</dbReference>
<keyword evidence="6" id="KW-0410">Iron transport</keyword>
<dbReference type="PROSITE" id="PS50810">
    <property type="entry name" value="FRATAXIN_2"/>
    <property type="match status" value="1"/>
</dbReference>
<evidence type="ECO:0000256" key="4">
    <source>
        <dbReference type="ARBA" id="ARBA00022434"/>
    </source>
</evidence>
<dbReference type="STRING" id="45351.A7SJC1"/>
<dbReference type="HOGENOM" id="CLU_080880_4_0_1"/>
<evidence type="ECO:0000256" key="8">
    <source>
        <dbReference type="ARBA" id="ARBA00023002"/>
    </source>
</evidence>
<keyword evidence="9" id="KW-0408">Iron</keyword>
<name>A7SJC1_NEMVE</name>
<dbReference type="GO" id="GO:0008199">
    <property type="term" value="F:ferric iron binding"/>
    <property type="evidence" value="ECO:0000318"/>
    <property type="project" value="GO_Central"/>
</dbReference>
<evidence type="ECO:0000256" key="7">
    <source>
        <dbReference type="ARBA" id="ARBA00022946"/>
    </source>
</evidence>
<dbReference type="PROSITE" id="PS01344">
    <property type="entry name" value="FRATAXIN_1"/>
    <property type="match status" value="1"/>
</dbReference>
<comment type="catalytic activity">
    <reaction evidence="13">
        <text>4 Fe(2+) + O2 + 4 H(+) = 4 Fe(3+) + 2 H2O</text>
        <dbReference type="Rhea" id="RHEA:11148"/>
        <dbReference type="ChEBI" id="CHEBI:15377"/>
        <dbReference type="ChEBI" id="CHEBI:15378"/>
        <dbReference type="ChEBI" id="CHEBI:15379"/>
        <dbReference type="ChEBI" id="CHEBI:29033"/>
        <dbReference type="ChEBI" id="CHEBI:29034"/>
        <dbReference type="EC" id="1.16.3.1"/>
    </reaction>
</comment>
<evidence type="ECO:0000313" key="14">
    <source>
        <dbReference type="EMBL" id="EDO36194.1"/>
    </source>
</evidence>
<evidence type="ECO:0000256" key="10">
    <source>
        <dbReference type="ARBA" id="ARBA00023065"/>
    </source>
</evidence>
<comment type="similarity">
    <text evidence="2">Belongs to the frataxin family.</text>
</comment>
<dbReference type="Pfam" id="PF01491">
    <property type="entry name" value="Frataxin_Cyay"/>
    <property type="match status" value="1"/>
</dbReference>
<dbReference type="InParanoid" id="A7SJC1"/>
<evidence type="ECO:0000256" key="9">
    <source>
        <dbReference type="ARBA" id="ARBA00023004"/>
    </source>
</evidence>
<organism evidence="14 15">
    <name type="scientific">Nematostella vectensis</name>
    <name type="common">Starlet sea anemone</name>
    <dbReference type="NCBI Taxonomy" id="45351"/>
    <lineage>
        <taxon>Eukaryota</taxon>
        <taxon>Metazoa</taxon>
        <taxon>Cnidaria</taxon>
        <taxon>Anthozoa</taxon>
        <taxon>Hexacorallia</taxon>
        <taxon>Actiniaria</taxon>
        <taxon>Edwardsiidae</taxon>
        <taxon>Nematostella</taxon>
    </lineage>
</organism>
<evidence type="ECO:0000256" key="3">
    <source>
        <dbReference type="ARBA" id="ARBA00013107"/>
    </source>
</evidence>
<dbReference type="GO" id="GO:0034986">
    <property type="term" value="F:iron chaperone activity"/>
    <property type="evidence" value="ECO:0000318"/>
    <property type="project" value="GO_Central"/>
</dbReference>
<dbReference type="eggNOG" id="KOG3413">
    <property type="taxonomic scope" value="Eukaryota"/>
</dbReference>
<dbReference type="OrthoDB" id="1897642at2759"/>
<dbReference type="GO" id="GO:0006879">
    <property type="term" value="P:intracellular iron ion homeostasis"/>
    <property type="evidence" value="ECO:0007669"/>
    <property type="project" value="UniProtKB-KW"/>
</dbReference>
<keyword evidence="4" id="KW-0409">Iron storage</keyword>
<dbReference type="SUPFAM" id="SSF55387">
    <property type="entry name" value="Frataxin/Nqo15-like"/>
    <property type="match status" value="1"/>
</dbReference>
<dbReference type="PhylomeDB" id="A7SJC1"/>
<evidence type="ECO:0000256" key="6">
    <source>
        <dbReference type="ARBA" id="ARBA00022496"/>
    </source>
</evidence>
<evidence type="ECO:0000313" key="15">
    <source>
        <dbReference type="Proteomes" id="UP000001593"/>
    </source>
</evidence>
<reference evidence="14 15" key="1">
    <citation type="journal article" date="2007" name="Science">
        <title>Sea anemone genome reveals ancestral eumetazoan gene repertoire and genomic organization.</title>
        <authorList>
            <person name="Putnam N.H."/>
            <person name="Srivastava M."/>
            <person name="Hellsten U."/>
            <person name="Dirks B."/>
            <person name="Chapman J."/>
            <person name="Salamov A."/>
            <person name="Terry A."/>
            <person name="Shapiro H."/>
            <person name="Lindquist E."/>
            <person name="Kapitonov V.V."/>
            <person name="Jurka J."/>
            <person name="Genikhovich G."/>
            <person name="Grigoriev I.V."/>
            <person name="Lucas S.M."/>
            <person name="Steele R.E."/>
            <person name="Finnerty J.R."/>
            <person name="Technau U."/>
            <person name="Martindale M.Q."/>
            <person name="Rokhsar D.S."/>
        </authorList>
    </citation>
    <scope>NUCLEOTIDE SEQUENCE [LARGE SCALE GENOMIC DNA]</scope>
    <source>
        <strain evidence="15">CH2 X CH6</strain>
    </source>
</reference>
<evidence type="ECO:0000256" key="12">
    <source>
        <dbReference type="ARBA" id="ARBA00023133"/>
    </source>
</evidence>
<accession>A7SJC1</accession>
<dbReference type="EC" id="1.16.3.1" evidence="3"/>
<dbReference type="SMART" id="SM01219">
    <property type="entry name" value="Frataxin_Cyay"/>
    <property type="match status" value="1"/>
</dbReference>
<keyword evidence="10" id="KW-0406">Ion transport</keyword>
<evidence type="ECO:0000256" key="2">
    <source>
        <dbReference type="ARBA" id="ARBA00008183"/>
    </source>
</evidence>
<keyword evidence="11" id="KW-0496">Mitochondrion</keyword>
<keyword evidence="5" id="KW-0813">Transport</keyword>
<dbReference type="PANTHER" id="PTHR16821">
    <property type="entry name" value="FRATAXIN"/>
    <property type="match status" value="1"/>
</dbReference>
<dbReference type="PANTHER" id="PTHR16821:SF2">
    <property type="entry name" value="FRATAXIN, MITOCHONDRIAL"/>
    <property type="match status" value="1"/>
</dbReference>